<organism evidence="2 3">
    <name type="scientific">Durusdinium trenchii</name>
    <dbReference type="NCBI Taxonomy" id="1381693"/>
    <lineage>
        <taxon>Eukaryota</taxon>
        <taxon>Sar</taxon>
        <taxon>Alveolata</taxon>
        <taxon>Dinophyceae</taxon>
        <taxon>Suessiales</taxon>
        <taxon>Symbiodiniaceae</taxon>
        <taxon>Durusdinium</taxon>
    </lineage>
</organism>
<evidence type="ECO:0000313" key="3">
    <source>
        <dbReference type="Proteomes" id="UP001642464"/>
    </source>
</evidence>
<name>A0ABP0IA23_9DINO</name>
<evidence type="ECO:0000313" key="2">
    <source>
        <dbReference type="EMBL" id="CAK8999416.1"/>
    </source>
</evidence>
<comment type="caution">
    <text evidence="2">The sequence shown here is derived from an EMBL/GenBank/DDBJ whole genome shotgun (WGS) entry which is preliminary data.</text>
</comment>
<feature type="region of interest" description="Disordered" evidence="1">
    <location>
        <begin position="64"/>
        <end position="114"/>
    </location>
</feature>
<evidence type="ECO:0000256" key="1">
    <source>
        <dbReference type="SAM" id="MobiDB-lite"/>
    </source>
</evidence>
<sequence length="222" mass="24812">MGCGASAPVADLTTIEEICAEEMHQVRVVQPSDSAVVPAEQDASLPVRQDSKANDKQYLSVRCSSRLSSRQSSRGSWNSRQSSSSPFPSPSRFTDSRSTNSLAASKPTAPMQPCVLTPELPTVPPVINSDDVIDLKKYNDLLDEDASWDRDELPWTPVAVPFPPTRRTHEKYVRRINRFLLKMERDPSSVGKSVESKRDMAEMIKELLEQELKDPDEPEILE</sequence>
<proteinExistence type="predicted"/>
<keyword evidence="3" id="KW-1185">Reference proteome</keyword>
<protein>
    <submittedName>
        <fullName evidence="2">Uncharacterized protein</fullName>
    </submittedName>
</protein>
<feature type="compositionally biased region" description="Low complexity" evidence="1">
    <location>
        <begin position="64"/>
        <end position="98"/>
    </location>
</feature>
<dbReference type="Proteomes" id="UP001642464">
    <property type="component" value="Unassembled WGS sequence"/>
</dbReference>
<reference evidence="2 3" key="1">
    <citation type="submission" date="2024-02" db="EMBL/GenBank/DDBJ databases">
        <authorList>
            <person name="Chen Y."/>
            <person name="Shah S."/>
            <person name="Dougan E. K."/>
            <person name="Thang M."/>
            <person name="Chan C."/>
        </authorList>
    </citation>
    <scope>NUCLEOTIDE SEQUENCE [LARGE SCALE GENOMIC DNA]</scope>
</reference>
<dbReference type="EMBL" id="CAXAMM010003324">
    <property type="protein sequence ID" value="CAK8999416.1"/>
    <property type="molecule type" value="Genomic_DNA"/>
</dbReference>
<accession>A0ABP0IA23</accession>
<gene>
    <name evidence="2" type="ORF">SCF082_LOCUS6030</name>
</gene>